<evidence type="ECO:0000313" key="5">
    <source>
        <dbReference type="Proteomes" id="UP000054342"/>
    </source>
</evidence>
<dbReference type="InterPro" id="IPR051938">
    <property type="entry name" value="Apopto_cytoskel_mod"/>
</dbReference>
<feature type="compositionally biased region" description="Basic and acidic residues" evidence="2">
    <location>
        <begin position="549"/>
        <end position="573"/>
    </location>
</feature>
<dbReference type="SUPFAM" id="SSF46565">
    <property type="entry name" value="Chaperone J-domain"/>
    <property type="match status" value="1"/>
</dbReference>
<dbReference type="GeneID" id="25330879"/>
<organism evidence="4 5">
    <name type="scientific">Exophiala xenobiotica</name>
    <dbReference type="NCBI Taxonomy" id="348802"/>
    <lineage>
        <taxon>Eukaryota</taxon>
        <taxon>Fungi</taxon>
        <taxon>Dikarya</taxon>
        <taxon>Ascomycota</taxon>
        <taxon>Pezizomycotina</taxon>
        <taxon>Eurotiomycetes</taxon>
        <taxon>Chaetothyriomycetidae</taxon>
        <taxon>Chaetothyriales</taxon>
        <taxon>Herpotrichiellaceae</taxon>
        <taxon>Exophiala</taxon>
    </lineage>
</organism>
<keyword evidence="1" id="KW-0143">Chaperone</keyword>
<gene>
    <name evidence="4" type="ORF">PV05_08971</name>
</gene>
<dbReference type="PANTHER" id="PTHR44145">
    <property type="entry name" value="DNAJ HOMOLOG SUBFAMILY A MEMBER 3, MITOCHONDRIAL"/>
    <property type="match status" value="1"/>
</dbReference>
<feature type="domain" description="J" evidence="3">
    <location>
        <begin position="9"/>
        <end position="75"/>
    </location>
</feature>
<dbReference type="CDD" id="cd06257">
    <property type="entry name" value="DnaJ"/>
    <property type="match status" value="1"/>
</dbReference>
<dbReference type="STRING" id="348802.A0A0D2EDE9"/>
<dbReference type="InterPro" id="IPR001623">
    <property type="entry name" value="DnaJ_domain"/>
</dbReference>
<dbReference type="Pfam" id="PF00226">
    <property type="entry name" value="DnaJ"/>
    <property type="match status" value="1"/>
</dbReference>
<feature type="region of interest" description="Disordered" evidence="2">
    <location>
        <begin position="164"/>
        <end position="713"/>
    </location>
</feature>
<dbReference type="Gene3D" id="1.10.287.110">
    <property type="entry name" value="DnaJ domain"/>
    <property type="match status" value="1"/>
</dbReference>
<proteinExistence type="predicted"/>
<evidence type="ECO:0000259" key="3">
    <source>
        <dbReference type="PROSITE" id="PS50076"/>
    </source>
</evidence>
<feature type="compositionally biased region" description="Polar residues" evidence="2">
    <location>
        <begin position="474"/>
        <end position="484"/>
    </location>
</feature>
<sequence length="890" mass="97912">MVKADVKRDYYADLDLPSTADGEEIKKQFRYLAKQYHPDRNPGHEVEMVPRFQAVQAAHEILSDPVEKARYDAARAKLTARNAAATAANYTDPYGFSRSTTTKAAATPQFPFPPPPKAASRASPQSQKQQASRGADKFNAFARGAPQSWDRARFDDARAEAARVFPNMRTTPSHQQMPPRATRHAPTAPKPSATTDIPHAPNVPPTTFPGLSRTASPRKQGYAPGGFGIDDQQVPRSAYSYVRGNRGPPPTSSHAYAQDTHPMQSPPVSRARPGVSPLRQTRSSDYDMRHESADGSRPSSRYAGAGGERTDIHGDGIHRSASVRNSPIDPHWDERGHFGKPASHFEHVPRHRSASPGLRNAGTHAAFSSESSSSEDEGPRMAARPKATPRSRPKPKVPAFADNPGLTGSFPSTNYTRIVDDSKYQFPAPEATEPTRKAFADTPSSDADEPKTSDGYGHGGHEENLDGPKYARSRTFSYPWSRSAKSARITPSRGVSFNGLPSWAVPSSVFPQMTPSREETRDYLGSLRPLLPKPAFHSRGDQANPVGSHEPKAPTKFSAEDWHDKLSADDIFRPTDSQMRKSPSKLSRNGSKPTSRGRGMSRGLEQESSSSTDRVEEAQDKAAAFQKGKLPADWASKVKTPSTQAEARSASDRTSHGSHSTDDSRDRYVVVEEDIMDVDDSPPVETTPNGIHPTTAKAAHPTPRRSSPDGGVDLRDFTQHAPFVPTASGLKGLDDLAAHLPFESKAEEKVDKPSARLRALNLPKPPKVVVPPAADRLDQANFLQYVDNMNTYMRDWNVFNAKMIEHFRGRQDRVCGTMSQSWVSMLGDGPDADKLEEDVTQKAGYAAYMQWLKDDAQCRQWWDHANEKHLQCLEDLGRIREVAKKKLRPA</sequence>
<feature type="compositionally biased region" description="Basic and acidic residues" evidence="2">
    <location>
        <begin position="330"/>
        <end position="348"/>
    </location>
</feature>
<dbReference type="InterPro" id="IPR018253">
    <property type="entry name" value="DnaJ_domain_CS"/>
</dbReference>
<protein>
    <recommendedName>
        <fullName evidence="3">J domain-containing protein</fullName>
    </recommendedName>
</protein>
<dbReference type="SMART" id="SM00271">
    <property type="entry name" value="DnaJ"/>
    <property type="match status" value="1"/>
</dbReference>
<keyword evidence="5" id="KW-1185">Reference proteome</keyword>
<dbReference type="AlphaFoldDB" id="A0A0D2EDE9"/>
<feature type="compositionally biased region" description="Basic and acidic residues" evidence="2">
    <location>
        <begin position="649"/>
        <end position="670"/>
    </location>
</feature>
<feature type="compositionally biased region" description="Low complexity" evidence="2">
    <location>
        <begin position="100"/>
        <end position="109"/>
    </location>
</feature>
<dbReference type="RefSeq" id="XP_013313980.1">
    <property type="nucleotide sequence ID" value="XM_013458526.1"/>
</dbReference>
<dbReference type="PROSITE" id="PS00636">
    <property type="entry name" value="DNAJ_1"/>
    <property type="match status" value="1"/>
</dbReference>
<reference evidence="4 5" key="1">
    <citation type="submission" date="2015-01" db="EMBL/GenBank/DDBJ databases">
        <title>The Genome Sequence of Exophiala xenobiotica CBS118157.</title>
        <authorList>
            <consortium name="The Broad Institute Genomics Platform"/>
            <person name="Cuomo C."/>
            <person name="de Hoog S."/>
            <person name="Gorbushina A."/>
            <person name="Stielow B."/>
            <person name="Teixiera M."/>
            <person name="Abouelleil A."/>
            <person name="Chapman S.B."/>
            <person name="Priest M."/>
            <person name="Young S.K."/>
            <person name="Wortman J."/>
            <person name="Nusbaum C."/>
            <person name="Birren B."/>
        </authorList>
    </citation>
    <scope>NUCLEOTIDE SEQUENCE [LARGE SCALE GENOMIC DNA]</scope>
    <source>
        <strain evidence="4 5">CBS 118157</strain>
    </source>
</reference>
<dbReference type="Proteomes" id="UP000054342">
    <property type="component" value="Unassembled WGS sequence"/>
</dbReference>
<dbReference type="PROSITE" id="PS50076">
    <property type="entry name" value="DNAJ_2"/>
    <property type="match status" value="1"/>
</dbReference>
<feature type="compositionally biased region" description="Polar residues" evidence="2">
    <location>
        <begin position="575"/>
        <end position="594"/>
    </location>
</feature>
<dbReference type="InterPro" id="IPR036869">
    <property type="entry name" value="J_dom_sf"/>
</dbReference>
<accession>A0A0D2EDE9</accession>
<dbReference type="PRINTS" id="PR00625">
    <property type="entry name" value="JDOMAIN"/>
</dbReference>
<feature type="compositionally biased region" description="Acidic residues" evidence="2">
    <location>
        <begin position="671"/>
        <end position="682"/>
    </location>
</feature>
<dbReference type="OrthoDB" id="10265645at2759"/>
<dbReference type="PANTHER" id="PTHR44145:SF3">
    <property type="entry name" value="DNAJ HOMOLOG SUBFAMILY A MEMBER 3, MITOCHONDRIAL"/>
    <property type="match status" value="1"/>
</dbReference>
<evidence type="ECO:0000256" key="1">
    <source>
        <dbReference type="ARBA" id="ARBA00023186"/>
    </source>
</evidence>
<feature type="region of interest" description="Disordered" evidence="2">
    <location>
        <begin position="91"/>
        <end position="138"/>
    </location>
</feature>
<feature type="compositionally biased region" description="Low complexity" evidence="2">
    <location>
        <begin position="178"/>
        <end position="191"/>
    </location>
</feature>
<evidence type="ECO:0000256" key="2">
    <source>
        <dbReference type="SAM" id="MobiDB-lite"/>
    </source>
</evidence>
<feature type="compositionally biased region" description="Low complexity" evidence="2">
    <location>
        <begin position="118"/>
        <end position="133"/>
    </location>
</feature>
<feature type="compositionally biased region" description="Basic and acidic residues" evidence="2">
    <location>
        <begin position="282"/>
        <end position="294"/>
    </location>
</feature>
<name>A0A0D2EDE9_9EURO</name>
<evidence type="ECO:0000313" key="4">
    <source>
        <dbReference type="EMBL" id="KIW53393.1"/>
    </source>
</evidence>
<feature type="compositionally biased region" description="Basic and acidic residues" evidence="2">
    <location>
        <begin position="308"/>
        <end position="318"/>
    </location>
</feature>
<dbReference type="EMBL" id="KN847321">
    <property type="protein sequence ID" value="KIW53393.1"/>
    <property type="molecule type" value="Genomic_DNA"/>
</dbReference>